<dbReference type="InterPro" id="IPR032675">
    <property type="entry name" value="LRR_dom_sf"/>
</dbReference>
<keyword evidence="2" id="KW-0433">Leucine-rich repeat</keyword>
<keyword evidence="4" id="KW-0969">Cilium</keyword>
<feature type="compositionally biased region" description="Low complexity" evidence="6">
    <location>
        <begin position="287"/>
        <end position="299"/>
    </location>
</feature>
<feature type="compositionally biased region" description="Acidic residues" evidence="6">
    <location>
        <begin position="272"/>
        <end position="282"/>
    </location>
</feature>
<dbReference type="EMBL" id="HBIZ01037011">
    <property type="protein sequence ID" value="CAE0770981.1"/>
    <property type="molecule type" value="Transcribed_RNA"/>
</dbReference>
<feature type="compositionally biased region" description="Basic and acidic residues" evidence="6">
    <location>
        <begin position="227"/>
        <end position="245"/>
    </location>
</feature>
<evidence type="ECO:0000256" key="1">
    <source>
        <dbReference type="ARBA" id="ARBA00004138"/>
    </source>
</evidence>
<comment type="subcellular location">
    <subcellularLocation>
        <location evidence="1">Cell projection</location>
        <location evidence="1">Cilium</location>
    </subcellularLocation>
</comment>
<name>A0A7S4BMU3_CHRCT</name>
<dbReference type="InterPro" id="IPR001611">
    <property type="entry name" value="Leu-rich_rpt"/>
</dbReference>
<feature type="region of interest" description="Disordered" evidence="6">
    <location>
        <begin position="253"/>
        <end position="320"/>
    </location>
</feature>
<sequence length="494" mass="54106">MDEEELGAYKRINDKVLRQLCKEQKIFNTFELNDKLYLHYRGWEKIEGLDKWTGLKALWLEGNGFAKIEGLEALVNLRCVYLHQNCIRKIEGLQSCTKLATVQLANNQISRIENLSKLPYLSTLQMANNLLTTADDLSHLLQCPAISVLDLQNNQLDDVGCLDVLAAMPSLSVLQLQGNPLISKVPSYRRTVIARCKALMYLDDRPVFEEERLAVAAWQVGGLPAERAERRRQREEKEAAHKRNLDAMIAMMRGSKAKTRVSDAAEEAKDGEGDDDDDDDGDSNVPALASGRGRGSARSSDTRQPGRGAGRGAGTGQNKAEQALYTSALKALEAKRKELLAKKAEASPKPTGDDADAGAEEDVMAITPDQHVVADNAKQDAVAEKPHLEGYVDAACTADDDFEPSARFEGSRAGFIFKRDTKGLGYYRDEMGLKASGNENPSTVQHLKGSAPQFHTKDTARLLEEMAHTQPTAAVAAAPTGVGLAQEEDLDELD</sequence>
<feature type="compositionally biased region" description="Basic and acidic residues" evidence="6">
    <location>
        <begin position="260"/>
        <end position="271"/>
    </location>
</feature>
<feature type="compositionally biased region" description="Low complexity" evidence="6">
    <location>
        <begin position="473"/>
        <end position="483"/>
    </location>
</feature>
<accession>A0A7S4BMU3</accession>
<evidence type="ECO:0000256" key="2">
    <source>
        <dbReference type="ARBA" id="ARBA00022614"/>
    </source>
</evidence>
<evidence type="ECO:0008006" key="8">
    <source>
        <dbReference type="Google" id="ProtNLM"/>
    </source>
</evidence>
<dbReference type="PANTHER" id="PTHR45973">
    <property type="entry name" value="PROTEIN PHOSPHATASE 1 REGULATORY SUBUNIT SDS22-RELATED"/>
    <property type="match status" value="1"/>
</dbReference>
<dbReference type="PROSITE" id="PS51450">
    <property type="entry name" value="LRR"/>
    <property type="match status" value="3"/>
</dbReference>
<dbReference type="SUPFAM" id="SSF52075">
    <property type="entry name" value="Outer arm dynein light chain 1"/>
    <property type="match status" value="1"/>
</dbReference>
<feature type="region of interest" description="Disordered" evidence="6">
    <location>
        <begin position="227"/>
        <end position="246"/>
    </location>
</feature>
<dbReference type="SMART" id="SM00365">
    <property type="entry name" value="LRR_SD22"/>
    <property type="match status" value="3"/>
</dbReference>
<dbReference type="InterPro" id="IPR050576">
    <property type="entry name" value="Cilia_flagella_integrity"/>
</dbReference>
<feature type="region of interest" description="Disordered" evidence="6">
    <location>
        <begin position="341"/>
        <end position="360"/>
    </location>
</feature>
<evidence type="ECO:0000313" key="7">
    <source>
        <dbReference type="EMBL" id="CAE0770981.1"/>
    </source>
</evidence>
<gene>
    <name evidence="7" type="ORF">PCAR00345_LOCUS23593</name>
</gene>
<protein>
    <recommendedName>
        <fullName evidence="8">Dynein assembly factor 1, axonemal homolog</fullName>
    </recommendedName>
</protein>
<reference evidence="7" key="1">
    <citation type="submission" date="2021-01" db="EMBL/GenBank/DDBJ databases">
        <authorList>
            <person name="Corre E."/>
            <person name="Pelletier E."/>
            <person name="Niang G."/>
            <person name="Scheremetjew M."/>
            <person name="Finn R."/>
            <person name="Kale V."/>
            <person name="Holt S."/>
            <person name="Cochrane G."/>
            <person name="Meng A."/>
            <person name="Brown T."/>
            <person name="Cohen L."/>
        </authorList>
    </citation>
    <scope>NUCLEOTIDE SEQUENCE</scope>
    <source>
        <strain evidence="7">CCMP645</strain>
    </source>
</reference>
<organism evidence="7">
    <name type="scientific">Chrysotila carterae</name>
    <name type="common">Marine alga</name>
    <name type="synonym">Syracosphaera carterae</name>
    <dbReference type="NCBI Taxonomy" id="13221"/>
    <lineage>
        <taxon>Eukaryota</taxon>
        <taxon>Haptista</taxon>
        <taxon>Haptophyta</taxon>
        <taxon>Prymnesiophyceae</taxon>
        <taxon>Isochrysidales</taxon>
        <taxon>Isochrysidaceae</taxon>
        <taxon>Chrysotila</taxon>
    </lineage>
</organism>
<dbReference type="Gene3D" id="3.80.10.10">
    <property type="entry name" value="Ribonuclease Inhibitor"/>
    <property type="match status" value="2"/>
</dbReference>
<feature type="region of interest" description="Disordered" evidence="6">
    <location>
        <begin position="473"/>
        <end position="494"/>
    </location>
</feature>
<evidence type="ECO:0000256" key="4">
    <source>
        <dbReference type="ARBA" id="ARBA00023069"/>
    </source>
</evidence>
<dbReference type="PANTHER" id="PTHR45973:SF9">
    <property type="entry name" value="LEUCINE-RICH REPEAT-CONTAINING PROTEIN 46"/>
    <property type="match status" value="1"/>
</dbReference>
<dbReference type="Pfam" id="PF14580">
    <property type="entry name" value="LRR_9"/>
    <property type="match status" value="1"/>
</dbReference>
<keyword evidence="3" id="KW-0677">Repeat</keyword>
<proteinExistence type="predicted"/>
<dbReference type="AlphaFoldDB" id="A0A7S4BMU3"/>
<evidence type="ECO:0000256" key="3">
    <source>
        <dbReference type="ARBA" id="ARBA00022737"/>
    </source>
</evidence>
<keyword evidence="5" id="KW-0966">Cell projection</keyword>
<evidence type="ECO:0000256" key="5">
    <source>
        <dbReference type="ARBA" id="ARBA00023273"/>
    </source>
</evidence>
<evidence type="ECO:0000256" key="6">
    <source>
        <dbReference type="SAM" id="MobiDB-lite"/>
    </source>
</evidence>